<reference evidence="7" key="1">
    <citation type="submission" date="2022-10" db="EMBL/GenBank/DDBJ databases">
        <title>The WGS of Solirubrobacter phytolaccae KCTC 29190.</title>
        <authorList>
            <person name="Jiang Z."/>
        </authorList>
    </citation>
    <scope>NUCLEOTIDE SEQUENCE</scope>
    <source>
        <strain evidence="7">KCTC 29190</strain>
    </source>
</reference>
<evidence type="ECO:0000256" key="4">
    <source>
        <dbReference type="ARBA" id="ARBA00023136"/>
    </source>
</evidence>
<keyword evidence="8" id="KW-1185">Reference proteome</keyword>
<gene>
    <name evidence="7" type="ORF">OJ997_11870</name>
</gene>
<feature type="transmembrane region" description="Helical" evidence="5">
    <location>
        <begin position="342"/>
        <end position="365"/>
    </location>
</feature>
<comment type="subcellular location">
    <subcellularLocation>
        <location evidence="1">Membrane</location>
        <topology evidence="1">Multi-pass membrane protein</topology>
    </subcellularLocation>
</comment>
<dbReference type="InterPro" id="IPR001902">
    <property type="entry name" value="SLC26A/SulP_fam"/>
</dbReference>
<feature type="transmembrane region" description="Helical" evidence="5">
    <location>
        <begin position="195"/>
        <end position="219"/>
    </location>
</feature>
<dbReference type="Pfam" id="PF01740">
    <property type="entry name" value="STAS"/>
    <property type="match status" value="1"/>
</dbReference>
<evidence type="ECO:0000256" key="1">
    <source>
        <dbReference type="ARBA" id="ARBA00004141"/>
    </source>
</evidence>
<proteinExistence type="predicted"/>
<name>A0A9X3SB62_9ACTN</name>
<keyword evidence="4 5" id="KW-0472">Membrane</keyword>
<evidence type="ECO:0000259" key="6">
    <source>
        <dbReference type="PROSITE" id="PS50801"/>
    </source>
</evidence>
<dbReference type="InterPro" id="IPR011547">
    <property type="entry name" value="SLC26A/SulP_dom"/>
</dbReference>
<dbReference type="GO" id="GO:0055085">
    <property type="term" value="P:transmembrane transport"/>
    <property type="evidence" value="ECO:0007669"/>
    <property type="project" value="InterPro"/>
</dbReference>
<feature type="domain" description="STAS" evidence="6">
    <location>
        <begin position="425"/>
        <end position="536"/>
    </location>
</feature>
<feature type="transmembrane region" description="Helical" evidence="5">
    <location>
        <begin position="120"/>
        <end position="139"/>
    </location>
</feature>
<sequence length="551" mass="55954">MIGSLLPRRADYEGLRRGWAGEVLAGVTVAVVALPLALAFGVASGLGAEAGLVTAVVAGIVAGVFGGSRVQVSGPTGAMTVVLVPVVASVGPGGVVVVALLAGLILVVAGAARLGRYAGVLPWPVVEGFTLGIAVLIFLQQVPPALGVATPDGENTATVAVRAIADWAPAQWHALAIAALVAGLMSVLPRVHRSLPAALVAVGVATLVAEGAGLSVARIGEIPSGLPLPELPELAAGDLPKLLSAALAVAALGAIESLLSAKVADGMADGDPHDPDRELFGQGLANVSVAFFGGMPATGAIARTAVNVRAGARTRAATVIHGVVLAASMVALASTLERIPLAALAGVLMVTAVRMIEFGTIAHLVRSTRGDALLVVATAFVTVAFDLVLAVGVGVGLASLLALIAVADSTSFEREPIESVDVDPALEHALLHEHIVAYRLDGALFFGAAERFLLELADVSDVEVVILRLGRLRIIDSTGAQALSDLIAHLERRGITVLLTSVRPQHQPLIEHVGVIGRLAHENHLLPTLADALVHARRHVRSVEGAAAAPL</sequence>
<dbReference type="RefSeq" id="WP_270025306.1">
    <property type="nucleotide sequence ID" value="NZ_JAPDDP010000017.1"/>
</dbReference>
<evidence type="ECO:0000256" key="3">
    <source>
        <dbReference type="ARBA" id="ARBA00022989"/>
    </source>
</evidence>
<accession>A0A9X3SB62</accession>
<evidence type="ECO:0000256" key="2">
    <source>
        <dbReference type="ARBA" id="ARBA00022692"/>
    </source>
</evidence>
<feature type="transmembrane region" description="Helical" evidence="5">
    <location>
        <begin position="23"/>
        <end position="43"/>
    </location>
</feature>
<dbReference type="Gene3D" id="3.30.750.24">
    <property type="entry name" value="STAS domain"/>
    <property type="match status" value="1"/>
</dbReference>
<dbReference type="PROSITE" id="PS50801">
    <property type="entry name" value="STAS"/>
    <property type="match status" value="1"/>
</dbReference>
<organism evidence="7 8">
    <name type="scientific">Solirubrobacter phytolaccae</name>
    <dbReference type="NCBI Taxonomy" id="1404360"/>
    <lineage>
        <taxon>Bacteria</taxon>
        <taxon>Bacillati</taxon>
        <taxon>Actinomycetota</taxon>
        <taxon>Thermoleophilia</taxon>
        <taxon>Solirubrobacterales</taxon>
        <taxon>Solirubrobacteraceae</taxon>
        <taxon>Solirubrobacter</taxon>
    </lineage>
</organism>
<protein>
    <submittedName>
        <fullName evidence="7">SulP family inorganic anion transporter</fullName>
    </submittedName>
</protein>
<feature type="transmembrane region" description="Helical" evidence="5">
    <location>
        <begin position="170"/>
        <end position="188"/>
    </location>
</feature>
<evidence type="ECO:0000256" key="5">
    <source>
        <dbReference type="SAM" id="Phobius"/>
    </source>
</evidence>
<feature type="transmembrane region" description="Helical" evidence="5">
    <location>
        <begin position="372"/>
        <end position="405"/>
    </location>
</feature>
<keyword evidence="3 5" id="KW-1133">Transmembrane helix</keyword>
<evidence type="ECO:0000313" key="8">
    <source>
        <dbReference type="Proteomes" id="UP001147653"/>
    </source>
</evidence>
<feature type="transmembrane region" description="Helical" evidence="5">
    <location>
        <begin position="82"/>
        <end position="108"/>
    </location>
</feature>
<dbReference type="CDD" id="cd07042">
    <property type="entry name" value="STAS_SulP_like_sulfate_transporter"/>
    <property type="match status" value="1"/>
</dbReference>
<feature type="transmembrane region" description="Helical" evidence="5">
    <location>
        <begin position="50"/>
        <end position="70"/>
    </location>
</feature>
<keyword evidence="2 5" id="KW-0812">Transmembrane</keyword>
<dbReference type="AlphaFoldDB" id="A0A9X3SB62"/>
<dbReference type="InterPro" id="IPR002645">
    <property type="entry name" value="STAS_dom"/>
</dbReference>
<dbReference type="InterPro" id="IPR036513">
    <property type="entry name" value="STAS_dom_sf"/>
</dbReference>
<evidence type="ECO:0000313" key="7">
    <source>
        <dbReference type="EMBL" id="MDA0180995.1"/>
    </source>
</evidence>
<dbReference type="PANTHER" id="PTHR11814">
    <property type="entry name" value="SULFATE TRANSPORTER"/>
    <property type="match status" value="1"/>
</dbReference>
<dbReference type="GO" id="GO:0016020">
    <property type="term" value="C:membrane"/>
    <property type="evidence" value="ECO:0007669"/>
    <property type="project" value="UniProtKB-SubCell"/>
</dbReference>
<dbReference type="EMBL" id="JAPDDP010000017">
    <property type="protein sequence ID" value="MDA0180995.1"/>
    <property type="molecule type" value="Genomic_DNA"/>
</dbReference>
<dbReference type="SUPFAM" id="SSF52091">
    <property type="entry name" value="SpoIIaa-like"/>
    <property type="match status" value="1"/>
</dbReference>
<feature type="transmembrane region" description="Helical" evidence="5">
    <location>
        <begin position="316"/>
        <end position="336"/>
    </location>
</feature>
<dbReference type="Pfam" id="PF00916">
    <property type="entry name" value="Sulfate_transp"/>
    <property type="match status" value="1"/>
</dbReference>
<dbReference type="Proteomes" id="UP001147653">
    <property type="component" value="Unassembled WGS sequence"/>
</dbReference>
<comment type="caution">
    <text evidence="7">The sequence shown here is derived from an EMBL/GenBank/DDBJ whole genome shotgun (WGS) entry which is preliminary data.</text>
</comment>